<protein>
    <submittedName>
        <fullName evidence="3">Uncharacterized protein</fullName>
    </submittedName>
</protein>
<evidence type="ECO:0000256" key="1">
    <source>
        <dbReference type="SAM" id="Phobius"/>
    </source>
</evidence>
<proteinExistence type="predicted"/>
<feature type="transmembrane region" description="Helical" evidence="1">
    <location>
        <begin position="831"/>
        <end position="853"/>
    </location>
</feature>
<feature type="transmembrane region" description="Helical" evidence="1">
    <location>
        <begin position="874"/>
        <end position="894"/>
    </location>
</feature>
<evidence type="ECO:0000313" key="3">
    <source>
        <dbReference type="EMBL" id="CAL8133419.1"/>
    </source>
</evidence>
<feature type="transmembrane region" description="Helical" evidence="1">
    <location>
        <begin position="545"/>
        <end position="563"/>
    </location>
</feature>
<gene>
    <name evidence="3" type="ORF">ODALV1_LOCUS25059</name>
</gene>
<keyword evidence="4" id="KW-1185">Reference proteome</keyword>
<organism evidence="3 4">
    <name type="scientific">Orchesella dallaii</name>
    <dbReference type="NCBI Taxonomy" id="48710"/>
    <lineage>
        <taxon>Eukaryota</taxon>
        <taxon>Metazoa</taxon>
        <taxon>Ecdysozoa</taxon>
        <taxon>Arthropoda</taxon>
        <taxon>Hexapoda</taxon>
        <taxon>Collembola</taxon>
        <taxon>Entomobryomorpha</taxon>
        <taxon>Entomobryoidea</taxon>
        <taxon>Orchesellidae</taxon>
        <taxon>Orchesellinae</taxon>
        <taxon>Orchesella</taxon>
    </lineage>
</organism>
<keyword evidence="1" id="KW-0472">Membrane</keyword>
<reference evidence="3 4" key="1">
    <citation type="submission" date="2024-08" db="EMBL/GenBank/DDBJ databases">
        <authorList>
            <person name="Cucini C."/>
            <person name="Frati F."/>
        </authorList>
    </citation>
    <scope>NUCLEOTIDE SEQUENCE [LARGE SCALE GENOMIC DNA]</scope>
</reference>
<keyword evidence="1" id="KW-1133">Transmembrane helix</keyword>
<evidence type="ECO:0000256" key="2">
    <source>
        <dbReference type="SAM" id="SignalP"/>
    </source>
</evidence>
<accession>A0ABP1RQV0</accession>
<comment type="caution">
    <text evidence="3">The sequence shown here is derived from an EMBL/GenBank/DDBJ whole genome shotgun (WGS) entry which is preliminary data.</text>
</comment>
<keyword evidence="2" id="KW-0732">Signal</keyword>
<feature type="transmembrane region" description="Helical" evidence="1">
    <location>
        <begin position="473"/>
        <end position="497"/>
    </location>
</feature>
<name>A0ABP1RQV0_9HEXA</name>
<feature type="chain" id="PRO_5046614498" evidence="2">
    <location>
        <begin position="19"/>
        <end position="906"/>
    </location>
</feature>
<evidence type="ECO:0000313" key="4">
    <source>
        <dbReference type="Proteomes" id="UP001642540"/>
    </source>
</evidence>
<sequence length="906" mass="103620">MILTVVSIQLFFAEMVFSQPKVYVDALNFVPKSKGMFKLTKAVKDYVEKYDGFKVDSLDGLGDFLKPVQHCFIHMTNFGGVDLPSLSVPSIQMQTNLAVYQNKIYAISNSLDLRRNVTFQKCPLSRLFADSRRLCVAINFRKFVTKTRPWICEIIVSLFQKQVTILKHRNSFSDNIQIQNSVVPFEARNGKVIRYIDRLIPSYAPINILIHESDDVAPKHQNLASASNVGIWFKYSLNENLRQVGADRYTISRDTYLVASVVPVKVINSVTNFSNRAFKIDNVVALLAMPVSQKFDVNFVNAANIYIEGKDRSVKQKYSMLKHSFDAYSIYAFIFSLPAFSKGGVAEQIIYHSICKNDYLNWATTFLSTTSESYSVSLMGEWLQILRRFNYTISVVGNIVSCKAGHYIFQDMDENLDFGASSTVVQLDNKFYPTALSHPIELNDPSRKIGFIACGSRPFHFLAFRELFWVFDMYVWICLCLINFTIIPASVCLVTWLSEKYKSKRNLKAPQLVFSSRIFFQPVIILLEQGSAFTAEHLKVGANKWIAAALILVTIVLSNSYKYDNVYNMMLPRKSTPLWFFQELLSANFNIYTRTNFYKQFQHNTGVVLNNDSIAGIIQLNHTITFIDSNSELRNVHSEVVNIFRYELVPLYLLYIDMLKPWDVENVLNNNILIPKLYFGDLYEKLLENTKLHSAESELSKTSTYNDPDSEDFTNKMKSHETGQTSYLTQLLNECQNTAIILPLSNIRKLISVIRNQGHTKLTVGKEVLLERSMGMALKGWISDHLISTLGRIQDYGIWHHVRNLCGKNITSVSASSTNLNYRTPQISGNVLVVFTTLLFGDILAFASFVFEIRKRICCWMILLGKSLLRLVQIWSKALFQVLLHVVLQVVAIISRNYAYWFYGCV</sequence>
<dbReference type="EMBL" id="CAXLJM020000099">
    <property type="protein sequence ID" value="CAL8133419.1"/>
    <property type="molecule type" value="Genomic_DNA"/>
</dbReference>
<keyword evidence="1" id="KW-0812">Transmembrane</keyword>
<dbReference type="Proteomes" id="UP001642540">
    <property type="component" value="Unassembled WGS sequence"/>
</dbReference>
<feature type="signal peptide" evidence="2">
    <location>
        <begin position="1"/>
        <end position="18"/>
    </location>
</feature>